<protein>
    <submittedName>
        <fullName evidence="3">DUF6465 family protein</fullName>
    </submittedName>
</protein>
<feature type="region of interest" description="Disordered" evidence="2">
    <location>
        <begin position="49"/>
        <end position="68"/>
    </location>
</feature>
<comment type="caution">
    <text evidence="3">The sequence shown here is derived from an EMBL/GenBank/DDBJ whole genome shotgun (WGS) entry which is preliminary data.</text>
</comment>
<dbReference type="InterPro" id="IPR046313">
    <property type="entry name" value="DUF6465"/>
</dbReference>
<evidence type="ECO:0000256" key="2">
    <source>
        <dbReference type="SAM" id="MobiDB-lite"/>
    </source>
</evidence>
<feature type="coiled-coil region" evidence="1">
    <location>
        <begin position="18"/>
        <end position="45"/>
    </location>
</feature>
<reference evidence="3 4" key="1">
    <citation type="journal article" date="2021" name="ISME Commun">
        <title>Automated analysis of genomic sequences facilitates high-throughput and comprehensive description of bacteria.</title>
        <authorList>
            <person name="Hitch T.C.A."/>
        </authorList>
    </citation>
    <scope>NUCLEOTIDE SEQUENCE [LARGE SCALE GENOMIC DNA]</scope>
    <source>
        <strain evidence="3 4">Sanger_03</strain>
    </source>
</reference>
<evidence type="ECO:0000313" key="4">
    <source>
        <dbReference type="Proteomes" id="UP001652431"/>
    </source>
</evidence>
<dbReference type="Proteomes" id="UP001652431">
    <property type="component" value="Unassembled WGS sequence"/>
</dbReference>
<name>A0ABT2RNM7_9FIRM</name>
<evidence type="ECO:0000313" key="3">
    <source>
        <dbReference type="EMBL" id="MCU6687008.1"/>
    </source>
</evidence>
<accession>A0ABT2RNM7</accession>
<keyword evidence="4" id="KW-1185">Reference proteome</keyword>
<dbReference type="RefSeq" id="WP_158370487.1">
    <property type="nucleotide sequence ID" value="NZ_JAOQJU010000012.1"/>
</dbReference>
<organism evidence="3 4">
    <name type="scientific">Dorea acetigenes</name>
    <dbReference type="NCBI Taxonomy" id="2981787"/>
    <lineage>
        <taxon>Bacteria</taxon>
        <taxon>Bacillati</taxon>
        <taxon>Bacillota</taxon>
        <taxon>Clostridia</taxon>
        <taxon>Lachnospirales</taxon>
        <taxon>Lachnospiraceae</taxon>
        <taxon>Dorea</taxon>
    </lineage>
</organism>
<dbReference type="EMBL" id="JAOQJU010000012">
    <property type="protein sequence ID" value="MCU6687008.1"/>
    <property type="molecule type" value="Genomic_DNA"/>
</dbReference>
<dbReference type="Pfam" id="PF20069">
    <property type="entry name" value="DUF6465"/>
    <property type="match status" value="1"/>
</dbReference>
<sequence>MATKKVNNVTKKVEAAVKETAAAVKAEAEKKAEEVKQAVSSLAVDEKVTEDKVAEEKKTVEKKPVAKKEPVKRAAVKKEMKVNAFVEFYGKQTEEKEIVASVKKAWTKSGKKVGDIKTMDLYIKPEENAVYYVINGTNAGSVVLYQEQ</sequence>
<gene>
    <name evidence="3" type="ORF">OCV99_10685</name>
</gene>
<proteinExistence type="predicted"/>
<keyword evidence="1" id="KW-0175">Coiled coil</keyword>
<evidence type="ECO:0000256" key="1">
    <source>
        <dbReference type="SAM" id="Coils"/>
    </source>
</evidence>